<dbReference type="Proteomes" id="UP001055811">
    <property type="component" value="Linkage Group LG06"/>
</dbReference>
<evidence type="ECO:0000313" key="1">
    <source>
        <dbReference type="EMBL" id="KAI3721907.1"/>
    </source>
</evidence>
<protein>
    <submittedName>
        <fullName evidence="1">Uncharacterized protein</fullName>
    </submittedName>
</protein>
<keyword evidence="2" id="KW-1185">Reference proteome</keyword>
<name>A0ACB9BHP8_CICIN</name>
<reference evidence="1 2" key="2">
    <citation type="journal article" date="2022" name="Mol. Ecol. Resour.">
        <title>The genomes of chicory, endive, great burdock and yacon provide insights into Asteraceae paleo-polyploidization history and plant inulin production.</title>
        <authorList>
            <person name="Fan W."/>
            <person name="Wang S."/>
            <person name="Wang H."/>
            <person name="Wang A."/>
            <person name="Jiang F."/>
            <person name="Liu H."/>
            <person name="Zhao H."/>
            <person name="Xu D."/>
            <person name="Zhang Y."/>
        </authorList>
    </citation>
    <scope>NUCLEOTIDE SEQUENCE [LARGE SCALE GENOMIC DNA]</scope>
    <source>
        <strain evidence="2">cv. Punajuju</strain>
        <tissue evidence="1">Leaves</tissue>
    </source>
</reference>
<sequence length="79" mass="9647">MESPFKGDILKWEVGLLICLQNWGNANRGVYPFFILRIYKFYPPRISKLLIARGQLWKGHYRRYLKKRYDEKWMKHTLG</sequence>
<evidence type="ECO:0000313" key="2">
    <source>
        <dbReference type="Proteomes" id="UP001055811"/>
    </source>
</evidence>
<dbReference type="EMBL" id="CM042014">
    <property type="protein sequence ID" value="KAI3721907.1"/>
    <property type="molecule type" value="Genomic_DNA"/>
</dbReference>
<accession>A0ACB9BHP8</accession>
<gene>
    <name evidence="1" type="ORF">L2E82_32926</name>
</gene>
<organism evidence="1 2">
    <name type="scientific">Cichorium intybus</name>
    <name type="common">Chicory</name>
    <dbReference type="NCBI Taxonomy" id="13427"/>
    <lineage>
        <taxon>Eukaryota</taxon>
        <taxon>Viridiplantae</taxon>
        <taxon>Streptophyta</taxon>
        <taxon>Embryophyta</taxon>
        <taxon>Tracheophyta</taxon>
        <taxon>Spermatophyta</taxon>
        <taxon>Magnoliopsida</taxon>
        <taxon>eudicotyledons</taxon>
        <taxon>Gunneridae</taxon>
        <taxon>Pentapetalae</taxon>
        <taxon>asterids</taxon>
        <taxon>campanulids</taxon>
        <taxon>Asterales</taxon>
        <taxon>Asteraceae</taxon>
        <taxon>Cichorioideae</taxon>
        <taxon>Cichorieae</taxon>
        <taxon>Cichoriinae</taxon>
        <taxon>Cichorium</taxon>
    </lineage>
</organism>
<reference evidence="2" key="1">
    <citation type="journal article" date="2022" name="Mol. Ecol. Resour.">
        <title>The genomes of chicory, endive, great burdock and yacon provide insights into Asteraceae palaeo-polyploidization history and plant inulin production.</title>
        <authorList>
            <person name="Fan W."/>
            <person name="Wang S."/>
            <person name="Wang H."/>
            <person name="Wang A."/>
            <person name="Jiang F."/>
            <person name="Liu H."/>
            <person name="Zhao H."/>
            <person name="Xu D."/>
            <person name="Zhang Y."/>
        </authorList>
    </citation>
    <scope>NUCLEOTIDE SEQUENCE [LARGE SCALE GENOMIC DNA]</scope>
    <source>
        <strain evidence="2">cv. Punajuju</strain>
    </source>
</reference>
<comment type="caution">
    <text evidence="1">The sequence shown here is derived from an EMBL/GenBank/DDBJ whole genome shotgun (WGS) entry which is preliminary data.</text>
</comment>
<proteinExistence type="predicted"/>